<protein>
    <submittedName>
        <fullName evidence="2">Uncharacterized protein</fullName>
    </submittedName>
</protein>
<feature type="compositionally biased region" description="Basic and acidic residues" evidence="1">
    <location>
        <begin position="98"/>
        <end position="107"/>
    </location>
</feature>
<accession>A0A9D4MK60</accession>
<organism evidence="2 3">
    <name type="scientific">Dreissena polymorpha</name>
    <name type="common">Zebra mussel</name>
    <name type="synonym">Mytilus polymorpha</name>
    <dbReference type="NCBI Taxonomy" id="45954"/>
    <lineage>
        <taxon>Eukaryota</taxon>
        <taxon>Metazoa</taxon>
        <taxon>Spiralia</taxon>
        <taxon>Lophotrochozoa</taxon>
        <taxon>Mollusca</taxon>
        <taxon>Bivalvia</taxon>
        <taxon>Autobranchia</taxon>
        <taxon>Heteroconchia</taxon>
        <taxon>Euheterodonta</taxon>
        <taxon>Imparidentia</taxon>
        <taxon>Neoheterodontei</taxon>
        <taxon>Myida</taxon>
        <taxon>Dreissenoidea</taxon>
        <taxon>Dreissenidae</taxon>
        <taxon>Dreissena</taxon>
    </lineage>
</organism>
<evidence type="ECO:0000313" key="2">
    <source>
        <dbReference type="EMBL" id="KAH3877489.1"/>
    </source>
</evidence>
<proteinExistence type="predicted"/>
<dbReference type="AlphaFoldDB" id="A0A9D4MK60"/>
<gene>
    <name evidence="2" type="ORF">DPMN_001357</name>
</gene>
<dbReference type="EMBL" id="JAIWYP010000001">
    <property type="protein sequence ID" value="KAH3877489.1"/>
    <property type="molecule type" value="Genomic_DNA"/>
</dbReference>
<evidence type="ECO:0000256" key="1">
    <source>
        <dbReference type="SAM" id="MobiDB-lite"/>
    </source>
</evidence>
<name>A0A9D4MK60_DREPO</name>
<feature type="region of interest" description="Disordered" evidence="1">
    <location>
        <begin position="76"/>
        <end position="153"/>
    </location>
</feature>
<reference evidence="2" key="2">
    <citation type="submission" date="2020-11" db="EMBL/GenBank/DDBJ databases">
        <authorList>
            <person name="McCartney M.A."/>
            <person name="Auch B."/>
            <person name="Kono T."/>
            <person name="Mallez S."/>
            <person name="Becker A."/>
            <person name="Gohl D.M."/>
            <person name="Silverstein K.A.T."/>
            <person name="Koren S."/>
            <person name="Bechman K.B."/>
            <person name="Herman A."/>
            <person name="Abrahante J.E."/>
            <person name="Garbe J."/>
        </authorList>
    </citation>
    <scope>NUCLEOTIDE SEQUENCE</scope>
    <source>
        <strain evidence="2">Duluth1</strain>
        <tissue evidence="2">Whole animal</tissue>
    </source>
</reference>
<dbReference type="Proteomes" id="UP000828390">
    <property type="component" value="Unassembled WGS sequence"/>
</dbReference>
<keyword evidence="3" id="KW-1185">Reference proteome</keyword>
<comment type="caution">
    <text evidence="2">The sequence shown here is derived from an EMBL/GenBank/DDBJ whole genome shotgun (WGS) entry which is preliminary data.</text>
</comment>
<reference evidence="2" key="1">
    <citation type="journal article" date="2019" name="bioRxiv">
        <title>The Genome of the Zebra Mussel, Dreissena polymorpha: A Resource for Invasive Species Research.</title>
        <authorList>
            <person name="McCartney M.A."/>
            <person name="Auch B."/>
            <person name="Kono T."/>
            <person name="Mallez S."/>
            <person name="Zhang Y."/>
            <person name="Obille A."/>
            <person name="Becker A."/>
            <person name="Abrahante J.E."/>
            <person name="Garbe J."/>
            <person name="Badalamenti J.P."/>
            <person name="Herman A."/>
            <person name="Mangelson H."/>
            <person name="Liachko I."/>
            <person name="Sullivan S."/>
            <person name="Sone E.D."/>
            <person name="Koren S."/>
            <person name="Silverstein K.A.T."/>
            <person name="Beckman K.B."/>
            <person name="Gohl D.M."/>
        </authorList>
    </citation>
    <scope>NUCLEOTIDE SEQUENCE</scope>
    <source>
        <strain evidence="2">Duluth1</strain>
        <tissue evidence="2">Whole animal</tissue>
    </source>
</reference>
<evidence type="ECO:0000313" key="3">
    <source>
        <dbReference type="Proteomes" id="UP000828390"/>
    </source>
</evidence>
<sequence length="153" mass="17306">MKSDVTSSKEDSDEDVDDVIVVPTIIHGDACKSTMDQRIIIIENVDNRRMDAAKEIETKTQLIRENEITDNIVVKDGEDQALPETPIHEEPSEIQQEATKEEVDKNPCENVTSDNTNDETVENHSTETVIKNTEVRKKKRVLPPDPPKRSSRV</sequence>